<dbReference type="GeneID" id="92085714"/>
<protein>
    <submittedName>
        <fullName evidence="1">Beclin 1</fullName>
    </submittedName>
</protein>
<name>A0ABR1WSZ1_9PEZI</name>
<comment type="caution">
    <text evidence="1">The sequence shown here is derived from an EMBL/GenBank/DDBJ whole genome shotgun (WGS) entry which is preliminary data.</text>
</comment>
<dbReference type="EMBL" id="JAQQWL010000002">
    <property type="protein sequence ID" value="KAK8086268.1"/>
    <property type="molecule type" value="Genomic_DNA"/>
</dbReference>
<proteinExistence type="predicted"/>
<dbReference type="Proteomes" id="UP001480595">
    <property type="component" value="Unassembled WGS sequence"/>
</dbReference>
<sequence>MAVDQDVIGTGKLHWPTINVRQHWRYSVVLPRSFTSSIETFDLHIKKPAIRTQLVPGPDSSVCPHSVLKVGLYNATGSPESWVLDPAGCQYGFNGVLVPYDNYLRERQCTISAEPASYLWTETKDTDYFESLPVLNRTAAQRTDRAVERKIRLHYASFVEVRFGAGQPSAAKSLLEYTSGSFEGQLDGLMEDLRKHMTSYMDEHGLYRQS</sequence>
<organism evidence="1 2">
    <name type="scientific">Apiospora phragmitis</name>
    <dbReference type="NCBI Taxonomy" id="2905665"/>
    <lineage>
        <taxon>Eukaryota</taxon>
        <taxon>Fungi</taxon>
        <taxon>Dikarya</taxon>
        <taxon>Ascomycota</taxon>
        <taxon>Pezizomycotina</taxon>
        <taxon>Sordariomycetes</taxon>
        <taxon>Xylariomycetidae</taxon>
        <taxon>Amphisphaeriales</taxon>
        <taxon>Apiosporaceae</taxon>
        <taxon>Apiospora</taxon>
    </lineage>
</organism>
<evidence type="ECO:0000313" key="2">
    <source>
        <dbReference type="Proteomes" id="UP001480595"/>
    </source>
</evidence>
<reference evidence="1 2" key="1">
    <citation type="submission" date="2023-01" db="EMBL/GenBank/DDBJ databases">
        <title>Analysis of 21 Apiospora genomes using comparative genomics revels a genus with tremendous synthesis potential of carbohydrate active enzymes and secondary metabolites.</title>
        <authorList>
            <person name="Sorensen T."/>
        </authorList>
    </citation>
    <scope>NUCLEOTIDE SEQUENCE [LARGE SCALE GENOMIC DNA]</scope>
    <source>
        <strain evidence="1 2">CBS 135458</strain>
    </source>
</reference>
<accession>A0ABR1WSZ1</accession>
<evidence type="ECO:0000313" key="1">
    <source>
        <dbReference type="EMBL" id="KAK8086268.1"/>
    </source>
</evidence>
<keyword evidence="2" id="KW-1185">Reference proteome</keyword>
<gene>
    <name evidence="1" type="ORF">PG994_001242</name>
</gene>
<dbReference type="RefSeq" id="XP_066720792.1">
    <property type="nucleotide sequence ID" value="XM_066852651.1"/>
</dbReference>